<dbReference type="PANTHER" id="PTHR46902">
    <property type="entry name" value="DOMON DOMAIN-CONTAINING PROTEIN FRRS1L"/>
    <property type="match status" value="1"/>
</dbReference>
<dbReference type="Pfam" id="PF03351">
    <property type="entry name" value="DOMON"/>
    <property type="match status" value="1"/>
</dbReference>
<dbReference type="CDD" id="cd09628">
    <property type="entry name" value="DOMON_SDR_2_like"/>
    <property type="match status" value="1"/>
</dbReference>
<dbReference type="EMBL" id="JADBJN010000004">
    <property type="protein sequence ID" value="KAG5668598.1"/>
    <property type="molecule type" value="Genomic_DNA"/>
</dbReference>
<dbReference type="PANTHER" id="PTHR46902:SF1">
    <property type="entry name" value="DOMON DOMAIN-CONTAINING PROTEIN FRRS1L"/>
    <property type="match status" value="1"/>
</dbReference>
<proteinExistence type="predicted"/>
<dbReference type="GO" id="GO:0099072">
    <property type="term" value="P:regulation of postsynaptic membrane neurotransmitter receptor levels"/>
    <property type="evidence" value="ECO:0007669"/>
    <property type="project" value="TreeGrafter"/>
</dbReference>
<sequence length="200" mass="22649">MILPYWLLAFFNITRFQEISYKTGELMFKIDPIYDGCSSTKVCVGYPKKCVRTKSCNAFGSYEFKDGKHIFEMRSSSNAAYIATALSFDRRMGDDSAMECVKDGSQVKTFSSYTIREKGNYDAIRYGIPQEIIRLNEGRIDNGAVYCKIERDEVSTVSDVKFDLKNDKFYLLLATGNKVASDRIKVHNLGHGISENSINA</sequence>
<reference evidence="2" key="1">
    <citation type="submission" date="2021-03" db="EMBL/GenBank/DDBJ databases">
        <title>Chromosome level genome of the anhydrobiotic midge Polypedilum vanderplanki.</title>
        <authorList>
            <person name="Yoshida Y."/>
            <person name="Kikawada T."/>
            <person name="Gusev O."/>
        </authorList>
    </citation>
    <scope>NUCLEOTIDE SEQUENCE</scope>
    <source>
        <strain evidence="2">NIAS01</strain>
        <tissue evidence="2">Whole body or cell culture</tissue>
    </source>
</reference>
<keyword evidence="3" id="KW-1185">Reference proteome</keyword>
<dbReference type="Proteomes" id="UP001107558">
    <property type="component" value="Chromosome 4"/>
</dbReference>
<accession>A0A9J6BGK0</accession>
<comment type="caution">
    <text evidence="2">The sequence shown here is derived from an EMBL/GenBank/DDBJ whole genome shotgun (WGS) entry which is preliminary data.</text>
</comment>
<evidence type="ECO:0000259" key="1">
    <source>
        <dbReference type="PROSITE" id="PS50836"/>
    </source>
</evidence>
<organism evidence="2 3">
    <name type="scientific">Polypedilum vanderplanki</name>
    <name type="common">Sleeping chironomid midge</name>
    <dbReference type="NCBI Taxonomy" id="319348"/>
    <lineage>
        <taxon>Eukaryota</taxon>
        <taxon>Metazoa</taxon>
        <taxon>Ecdysozoa</taxon>
        <taxon>Arthropoda</taxon>
        <taxon>Hexapoda</taxon>
        <taxon>Insecta</taxon>
        <taxon>Pterygota</taxon>
        <taxon>Neoptera</taxon>
        <taxon>Endopterygota</taxon>
        <taxon>Diptera</taxon>
        <taxon>Nematocera</taxon>
        <taxon>Chironomoidea</taxon>
        <taxon>Chironomidae</taxon>
        <taxon>Chironominae</taxon>
        <taxon>Polypedilum</taxon>
        <taxon>Polypedilum</taxon>
    </lineage>
</organism>
<dbReference type="InterPro" id="IPR042789">
    <property type="entry name" value="FRRS1L"/>
</dbReference>
<protein>
    <recommendedName>
        <fullName evidence="1">DOMON domain-containing protein</fullName>
    </recommendedName>
</protein>
<feature type="domain" description="DOMON" evidence="1">
    <location>
        <begin position="56"/>
        <end position="176"/>
    </location>
</feature>
<dbReference type="InterPro" id="IPR005018">
    <property type="entry name" value="DOMON_domain"/>
</dbReference>
<gene>
    <name evidence="2" type="ORF">PVAND_016534</name>
</gene>
<evidence type="ECO:0000313" key="2">
    <source>
        <dbReference type="EMBL" id="KAG5668598.1"/>
    </source>
</evidence>
<dbReference type="GO" id="GO:1900449">
    <property type="term" value="P:regulation of glutamate receptor signaling pathway"/>
    <property type="evidence" value="ECO:0007669"/>
    <property type="project" value="InterPro"/>
</dbReference>
<dbReference type="PROSITE" id="PS50836">
    <property type="entry name" value="DOMON"/>
    <property type="match status" value="1"/>
</dbReference>
<dbReference type="OrthoDB" id="6372137at2759"/>
<name>A0A9J6BGK0_POLVA</name>
<evidence type="ECO:0000313" key="3">
    <source>
        <dbReference type="Proteomes" id="UP001107558"/>
    </source>
</evidence>
<dbReference type="AlphaFoldDB" id="A0A9J6BGK0"/>